<evidence type="ECO:0000313" key="1">
    <source>
        <dbReference type="EMBL" id="EBQ1689855.1"/>
    </source>
</evidence>
<evidence type="ECO:0000313" key="2">
    <source>
        <dbReference type="EMBL" id="EBR3321574.1"/>
    </source>
</evidence>
<gene>
    <name evidence="2" type="ORF">AXB53_21445</name>
    <name evidence="1" type="ORF">AZF98_24460</name>
</gene>
<dbReference type="AlphaFoldDB" id="A0A5U7FBR0"/>
<proteinExistence type="predicted"/>
<dbReference type="EMBL" id="AAGRXJ010000120">
    <property type="protein sequence ID" value="EBR3321574.1"/>
    <property type="molecule type" value="Genomic_DNA"/>
</dbReference>
<protein>
    <submittedName>
        <fullName evidence="2">Partition protein</fullName>
    </submittedName>
</protein>
<accession>A0A5U7FBR0</accession>
<dbReference type="EMBL" id="AAGOCS010000052">
    <property type="protein sequence ID" value="EBQ1689855.1"/>
    <property type="molecule type" value="Genomic_DNA"/>
</dbReference>
<feature type="non-terminal residue" evidence="2">
    <location>
        <position position="1"/>
    </location>
</feature>
<organism evidence="2">
    <name type="scientific">Salmonella enterica</name>
    <name type="common">Salmonella choleraesuis</name>
    <dbReference type="NCBI Taxonomy" id="28901"/>
    <lineage>
        <taxon>Bacteria</taxon>
        <taxon>Pseudomonadati</taxon>
        <taxon>Pseudomonadota</taxon>
        <taxon>Gammaproteobacteria</taxon>
        <taxon>Enterobacterales</taxon>
        <taxon>Enterobacteriaceae</taxon>
        <taxon>Salmonella</taxon>
    </lineage>
</organism>
<name>A0A5U7FBR0_SALER</name>
<reference evidence="2" key="1">
    <citation type="submission" date="2018-07" db="EMBL/GenBank/DDBJ databases">
        <authorList>
            <consortium name="GenomeTrakr network: Whole genome sequencing for foodborne pathogen traceback"/>
        </authorList>
    </citation>
    <scope>NUCLEOTIDE SEQUENCE</scope>
    <source>
        <strain evidence="2">CFSAN045593</strain>
        <strain evidence="1">CFSAN047033</strain>
    </source>
</reference>
<comment type="caution">
    <text evidence="2">The sequence shown here is derived from an EMBL/GenBank/DDBJ whole genome shotgun (WGS) entry which is preliminary data.</text>
</comment>
<sequence length="39" mass="4309">RSFDGAAAVLRQHGVLRWTANAKGWIPRTLEAKERSSDG</sequence>